<keyword evidence="2" id="KW-1185">Reference proteome</keyword>
<comment type="caution">
    <text evidence="1">The sequence shown here is derived from an EMBL/GenBank/DDBJ whole genome shotgun (WGS) entry which is preliminary data.</text>
</comment>
<proteinExistence type="predicted"/>
<sequence length="279" mass="29594">MNNFNWTLVIFSLVSCFYNCQVGINTNLPSAMLDIVSKGNSSATKAIKISNSSASEIVTVLNNGYVGIGIPNPAAQLHTTSITRMDDLGTNTTNAKVMTADGSGNITTRSTTSLLPQVLAGSDGADAVSSAQTLSSINNTASYTNNLLTKSFTISQTSLVVFSYQLGIDNIVNTSGTNLTDGAEKQLGARLIWKTLPSGSPFTVNDVMSANTLPFTNLSAAYSKGTYYPRGKYFVVLNPGSYSIELKGYVFAFDNDQGIKATIGNSPYDRLDIIATPVQ</sequence>
<protein>
    <submittedName>
        <fullName evidence="1">Uncharacterized protein</fullName>
    </submittedName>
</protein>
<organism evidence="1 2">
    <name type="scientific">Chryseobacterium soli</name>
    <dbReference type="NCBI Taxonomy" id="445961"/>
    <lineage>
        <taxon>Bacteria</taxon>
        <taxon>Pseudomonadati</taxon>
        <taxon>Bacteroidota</taxon>
        <taxon>Flavobacteriia</taxon>
        <taxon>Flavobacteriales</taxon>
        <taxon>Weeksellaceae</taxon>
        <taxon>Chryseobacterium group</taxon>
        <taxon>Chryseobacterium</taxon>
    </lineage>
</organism>
<dbReference type="AlphaFoldDB" id="A0A086A5A5"/>
<evidence type="ECO:0000313" key="2">
    <source>
        <dbReference type="Proteomes" id="UP000028705"/>
    </source>
</evidence>
<evidence type="ECO:0000313" key="1">
    <source>
        <dbReference type="EMBL" id="KFF11869.1"/>
    </source>
</evidence>
<accession>A0A086A5A5</accession>
<dbReference type="EMBL" id="JPRH01000005">
    <property type="protein sequence ID" value="KFF11869.1"/>
    <property type="molecule type" value="Genomic_DNA"/>
</dbReference>
<reference evidence="1 2" key="1">
    <citation type="submission" date="2014-07" db="EMBL/GenBank/DDBJ databases">
        <title>Genome of Chryseobacterium soli DSM 19298.</title>
        <authorList>
            <person name="Stropko S.J."/>
            <person name="Pipes S.E."/>
            <person name="Newman J."/>
        </authorList>
    </citation>
    <scope>NUCLEOTIDE SEQUENCE [LARGE SCALE GENOMIC DNA]</scope>
    <source>
        <strain evidence="1 2">DSM 19298</strain>
    </source>
</reference>
<dbReference type="eggNOG" id="ENOG50334K1">
    <property type="taxonomic scope" value="Bacteria"/>
</dbReference>
<gene>
    <name evidence="1" type="ORF">IW15_14385</name>
</gene>
<dbReference type="STRING" id="445961.IW15_14385"/>
<name>A0A086A5A5_9FLAO</name>
<dbReference type="Proteomes" id="UP000028705">
    <property type="component" value="Unassembled WGS sequence"/>
</dbReference>